<reference evidence="12 13" key="1">
    <citation type="submission" date="2018-06" db="EMBL/GenBank/DDBJ databases">
        <authorList>
            <consortium name="Pathogen Informatics"/>
            <person name="Doyle S."/>
        </authorList>
    </citation>
    <scope>NUCLEOTIDE SEQUENCE [LARGE SCALE GENOMIC DNA]</scope>
    <source>
        <strain evidence="12 13">NCTC12410</strain>
    </source>
</reference>
<proteinExistence type="inferred from homology"/>
<feature type="domain" description="CAAX prenyl protease 1 N-terminal" evidence="11">
    <location>
        <begin position="32"/>
        <end position="191"/>
    </location>
</feature>
<organism evidence="12 13">
    <name type="scientific">Helicobacter canis</name>
    <dbReference type="NCBI Taxonomy" id="29419"/>
    <lineage>
        <taxon>Bacteria</taxon>
        <taxon>Pseudomonadati</taxon>
        <taxon>Campylobacterota</taxon>
        <taxon>Epsilonproteobacteria</taxon>
        <taxon>Campylobacterales</taxon>
        <taxon>Helicobacteraceae</taxon>
        <taxon>Helicobacter</taxon>
    </lineage>
</organism>
<keyword evidence="4 7" id="KW-0862">Zinc</keyword>
<dbReference type="InterPro" id="IPR027057">
    <property type="entry name" value="CAXX_Prtase_1"/>
</dbReference>
<evidence type="ECO:0000256" key="7">
    <source>
        <dbReference type="PIRSR" id="PIRSR627057-2"/>
    </source>
</evidence>
<dbReference type="Proteomes" id="UP000254841">
    <property type="component" value="Unassembled WGS sequence"/>
</dbReference>
<feature type="transmembrane region" description="Helical" evidence="9">
    <location>
        <begin position="62"/>
        <end position="82"/>
    </location>
</feature>
<evidence type="ECO:0000256" key="5">
    <source>
        <dbReference type="ARBA" id="ARBA00023049"/>
    </source>
</evidence>
<evidence type="ECO:0000256" key="3">
    <source>
        <dbReference type="ARBA" id="ARBA00022801"/>
    </source>
</evidence>
<feature type="transmembrane region" description="Helical" evidence="9">
    <location>
        <begin position="6"/>
        <end position="25"/>
    </location>
</feature>
<feature type="binding site" evidence="7">
    <location>
        <position position="264"/>
    </location>
    <ligand>
        <name>Zn(2+)</name>
        <dbReference type="ChEBI" id="CHEBI:29105"/>
        <note>catalytic</note>
    </ligand>
</feature>
<comment type="similarity">
    <text evidence="8">Belongs to the peptidase M48 family.</text>
</comment>
<feature type="transmembrane region" description="Helical" evidence="9">
    <location>
        <begin position="160"/>
        <end position="181"/>
    </location>
</feature>
<keyword evidence="1 8" id="KW-0645">Protease</keyword>
<comment type="cofactor">
    <cofactor evidence="7 8">
        <name>Zn(2+)</name>
        <dbReference type="ChEBI" id="CHEBI:29105"/>
    </cofactor>
    <text evidence="7 8">Binds 1 zinc ion per subunit.</text>
</comment>
<feature type="binding site" evidence="7">
    <location>
        <position position="339"/>
    </location>
    <ligand>
        <name>Zn(2+)</name>
        <dbReference type="ChEBI" id="CHEBI:29105"/>
        <note>catalytic</note>
    </ligand>
</feature>
<feature type="active site" description="Proton donor" evidence="6">
    <location>
        <position position="343"/>
    </location>
</feature>
<evidence type="ECO:0000256" key="8">
    <source>
        <dbReference type="RuleBase" id="RU003983"/>
    </source>
</evidence>
<dbReference type="AlphaFoldDB" id="A0A377J6B2"/>
<dbReference type="GO" id="GO:0004222">
    <property type="term" value="F:metalloendopeptidase activity"/>
    <property type="evidence" value="ECO:0007669"/>
    <property type="project" value="InterPro"/>
</dbReference>
<evidence type="ECO:0000256" key="9">
    <source>
        <dbReference type="SAM" id="Phobius"/>
    </source>
</evidence>
<name>A0A377J6B2_9HELI</name>
<evidence type="ECO:0000313" key="13">
    <source>
        <dbReference type="Proteomes" id="UP000254841"/>
    </source>
</evidence>
<keyword evidence="5 8" id="KW-0482">Metalloprotease</keyword>
<keyword evidence="2 7" id="KW-0479">Metal-binding</keyword>
<keyword evidence="9" id="KW-0812">Transmembrane</keyword>
<evidence type="ECO:0000259" key="10">
    <source>
        <dbReference type="Pfam" id="PF01435"/>
    </source>
</evidence>
<keyword evidence="9" id="KW-1133">Transmembrane helix</keyword>
<dbReference type="Pfam" id="PF01435">
    <property type="entry name" value="Peptidase_M48"/>
    <property type="match status" value="1"/>
</dbReference>
<feature type="domain" description="Peptidase M48" evidence="10">
    <location>
        <begin position="194"/>
        <end position="394"/>
    </location>
</feature>
<dbReference type="InterPro" id="IPR032456">
    <property type="entry name" value="Peptidase_M48_N"/>
</dbReference>
<keyword evidence="9" id="KW-0472">Membrane</keyword>
<evidence type="ECO:0000256" key="1">
    <source>
        <dbReference type="ARBA" id="ARBA00022670"/>
    </source>
</evidence>
<feature type="transmembrane region" description="Helical" evidence="9">
    <location>
        <begin position="274"/>
        <end position="295"/>
    </location>
</feature>
<dbReference type="EMBL" id="UGHV01000001">
    <property type="protein sequence ID" value="STO97908.1"/>
    <property type="molecule type" value="Genomic_DNA"/>
</dbReference>
<gene>
    <name evidence="12" type="primary">htpX_3</name>
    <name evidence="12" type="ORF">NCTC12410_01749</name>
</gene>
<dbReference type="InterPro" id="IPR001915">
    <property type="entry name" value="Peptidase_M48"/>
</dbReference>
<dbReference type="GO" id="GO:0071586">
    <property type="term" value="P:CAAX-box protein processing"/>
    <property type="evidence" value="ECO:0007669"/>
    <property type="project" value="InterPro"/>
</dbReference>
<dbReference type="FunFam" id="3.30.2010.10:FF:000010">
    <property type="entry name" value="M48 family peptidase"/>
    <property type="match status" value="1"/>
</dbReference>
<sequence length="399" mass="45091">MMMFCLCYVLFLTIPSIVIDILQIYHIKAFAKRQAVILQPKDYAISANYSLANLRLSIISHIFEALIFIAWVSFGLAAWQDFLAEEAAFGFIIFVLGFVLINALLQLPLSAYKQLRLDKLYGFSNVTWQIFFIDTLKSFALIAVFGFLVLWLLLIVMDYAYWWLAGFGVVFLLMVVINALYPTLIAPIFNTFTPLNNQNLQDKIQELMSKAGFKANGIFVMDASRRDGRLNAYFGGLGSAKRVVLFDTLLEKVSSEGLLAILAHELGHFKHKDIIVNLLLSGVLLFGLFFVAGHLPAGLFDTLRLQNNHATSLTILLLIAPIVSFWLMPLIGYFSRKAEYRADAYSVSLTSAHCLKEALIRLVNENKTFPHSHPAYVFFHYTHPPLLDRLKALDIPQAH</sequence>
<evidence type="ECO:0000259" key="11">
    <source>
        <dbReference type="Pfam" id="PF16491"/>
    </source>
</evidence>
<feature type="active site" evidence="6">
    <location>
        <position position="265"/>
    </location>
</feature>
<protein>
    <submittedName>
        <fullName evidence="12">Zinc-metallo protease</fullName>
        <ecNumber evidence="12">3.4.24.-</ecNumber>
    </submittedName>
</protein>
<evidence type="ECO:0000256" key="4">
    <source>
        <dbReference type="ARBA" id="ARBA00022833"/>
    </source>
</evidence>
<feature type="transmembrane region" description="Helical" evidence="9">
    <location>
        <begin position="315"/>
        <end position="334"/>
    </location>
</feature>
<dbReference type="CDD" id="cd07343">
    <property type="entry name" value="M48A_Zmpste24p_like"/>
    <property type="match status" value="1"/>
</dbReference>
<dbReference type="PANTHER" id="PTHR10120">
    <property type="entry name" value="CAAX PRENYL PROTEASE 1"/>
    <property type="match status" value="1"/>
</dbReference>
<feature type="transmembrane region" description="Helical" evidence="9">
    <location>
        <begin position="88"/>
        <end position="109"/>
    </location>
</feature>
<evidence type="ECO:0000256" key="6">
    <source>
        <dbReference type="PIRSR" id="PIRSR627057-1"/>
    </source>
</evidence>
<dbReference type="RefSeq" id="WP_258552269.1">
    <property type="nucleotide sequence ID" value="NZ_UGHV01000001.1"/>
</dbReference>
<feature type="transmembrane region" description="Helical" evidence="9">
    <location>
        <begin position="130"/>
        <end position="154"/>
    </location>
</feature>
<feature type="binding site" evidence="7">
    <location>
        <position position="268"/>
    </location>
    <ligand>
        <name>Zn(2+)</name>
        <dbReference type="ChEBI" id="CHEBI:29105"/>
        <note>catalytic</note>
    </ligand>
</feature>
<dbReference type="Pfam" id="PF16491">
    <property type="entry name" value="Peptidase_M48_N"/>
    <property type="match status" value="1"/>
</dbReference>
<dbReference type="Gene3D" id="3.30.2010.10">
    <property type="entry name" value="Metalloproteases ('zincins'), catalytic domain"/>
    <property type="match status" value="1"/>
</dbReference>
<accession>A0A377J6B2</accession>
<evidence type="ECO:0000256" key="2">
    <source>
        <dbReference type="ARBA" id="ARBA00022723"/>
    </source>
</evidence>
<dbReference type="EC" id="3.4.24.-" evidence="12"/>
<dbReference type="GO" id="GO:0046872">
    <property type="term" value="F:metal ion binding"/>
    <property type="evidence" value="ECO:0007669"/>
    <property type="project" value="UniProtKB-KW"/>
</dbReference>
<evidence type="ECO:0000313" key="12">
    <source>
        <dbReference type="EMBL" id="STO97908.1"/>
    </source>
</evidence>
<keyword evidence="3 8" id="KW-0378">Hydrolase</keyword>